<proteinExistence type="predicted"/>
<dbReference type="Gene3D" id="1.10.30.50">
    <property type="match status" value="1"/>
</dbReference>
<keyword evidence="3" id="KW-1185">Reference proteome</keyword>
<organism evidence="2 3">
    <name type="scientific">Chryseobacterium suipulveris</name>
    <dbReference type="NCBI Taxonomy" id="2929800"/>
    <lineage>
        <taxon>Bacteria</taxon>
        <taxon>Pseudomonadati</taxon>
        <taxon>Bacteroidota</taxon>
        <taxon>Flavobacteriia</taxon>
        <taxon>Flavobacteriales</taxon>
        <taxon>Weeksellaceae</taxon>
        <taxon>Chryseobacterium group</taxon>
        <taxon>Chryseobacterium</taxon>
    </lineage>
</organism>
<dbReference type="Proteomes" id="UP000831460">
    <property type="component" value="Chromosome"/>
</dbReference>
<protein>
    <recommendedName>
        <fullName evidence="4">HNH endonuclease</fullName>
    </recommendedName>
</protein>
<dbReference type="RefSeq" id="WP_243548158.1">
    <property type="nucleotide sequence ID" value="NZ_CP094532.1"/>
</dbReference>
<accession>A0ABY4BLR7</accession>
<sequence>MNYIDVSLAKIEYAKEIHYKYWRYIIKRKLNGRWFTDTKPFSNITFVKHVDGIHSVVKAFLNNEDNLRKVLIGNPAELDSLKYLFKSKKQKDSIRKICDYESWDNYSFYNRYDLAKNLDIPTCPYCNRMYTKTVLGTNHEQITRPTFDHWFSQSDFPLFAVSFFNLIPSCNVCNSGIKGNKEFNISEHFHPYLNNPQIEKLDFRFSYDYKDLINFSFKVIANNPLTEKSIEAFKIEEVYKAHEDEIKDLKKLKDIYSDKYLEILYNQILNRKVDREEIYRLAFGTYVDEANFDRRPLSKMKKDILTELGII</sequence>
<name>A0ABY4BLR7_9FLAO</name>
<feature type="coiled-coil region" evidence="1">
    <location>
        <begin position="232"/>
        <end position="259"/>
    </location>
</feature>
<evidence type="ECO:0000256" key="1">
    <source>
        <dbReference type="SAM" id="Coils"/>
    </source>
</evidence>
<evidence type="ECO:0008006" key="4">
    <source>
        <dbReference type="Google" id="ProtNLM"/>
    </source>
</evidence>
<dbReference type="EMBL" id="CP094532">
    <property type="protein sequence ID" value="UOE40132.1"/>
    <property type="molecule type" value="Genomic_DNA"/>
</dbReference>
<evidence type="ECO:0000313" key="2">
    <source>
        <dbReference type="EMBL" id="UOE40132.1"/>
    </source>
</evidence>
<keyword evidence="1" id="KW-0175">Coiled coil</keyword>
<evidence type="ECO:0000313" key="3">
    <source>
        <dbReference type="Proteomes" id="UP000831460"/>
    </source>
</evidence>
<gene>
    <name evidence="2" type="ORF">MTP09_09385</name>
</gene>
<reference evidence="2 3" key="1">
    <citation type="submission" date="2022-03" db="EMBL/GenBank/DDBJ databases">
        <title>Chryseobacterium sp. isolated from particulate matters in swine house.</title>
        <authorList>
            <person name="Won M."/>
            <person name="Kim S.-J."/>
            <person name="Kwon S.-W."/>
        </authorList>
    </citation>
    <scope>NUCLEOTIDE SEQUENCE [LARGE SCALE GENOMIC DNA]</scope>
    <source>
        <strain evidence="2 3">SC2-2</strain>
    </source>
</reference>